<gene>
    <name evidence="4" type="primary">mltD</name>
    <name evidence="4" type="ORF">MGMO_95c00050</name>
</gene>
<dbReference type="eggNOG" id="COG0741">
    <property type="taxonomic scope" value="Bacteria"/>
</dbReference>
<dbReference type="Pfam" id="PF01464">
    <property type="entry name" value="SLT"/>
    <property type="match status" value="1"/>
</dbReference>
<dbReference type="Gene3D" id="1.10.530.10">
    <property type="match status" value="1"/>
</dbReference>
<dbReference type="OrthoDB" id="9815002at2"/>
<dbReference type="InterPro" id="IPR008258">
    <property type="entry name" value="Transglycosylase_SLT_dom_1"/>
</dbReference>
<dbReference type="InterPro" id="IPR023346">
    <property type="entry name" value="Lysozyme-like_dom_sf"/>
</dbReference>
<dbReference type="Proteomes" id="UP000017842">
    <property type="component" value="Unassembled WGS sequence"/>
</dbReference>
<reference evidence="4 5" key="1">
    <citation type="journal article" date="2013" name="Genome Announc.">
        <title>Draft Genome Sequence of the Methanotrophic Gammaproteobacterium Methyloglobulus morosus DSM 22980 Strain KoM1.</title>
        <authorList>
            <person name="Poehlein A."/>
            <person name="Deutzmann J.S."/>
            <person name="Daniel R."/>
            <person name="Simeonova D.D."/>
        </authorList>
    </citation>
    <scope>NUCLEOTIDE SEQUENCE [LARGE SCALE GENOMIC DNA]</scope>
    <source>
        <strain evidence="4 5">KoM1</strain>
    </source>
</reference>
<dbReference type="EC" id="4.2.2.n1" evidence="4"/>
<feature type="compositionally biased region" description="Basic residues" evidence="2">
    <location>
        <begin position="32"/>
        <end position="47"/>
    </location>
</feature>
<dbReference type="RefSeq" id="WP_023495368.1">
    <property type="nucleotide sequence ID" value="NZ_AYLO01000091.1"/>
</dbReference>
<evidence type="ECO:0000259" key="3">
    <source>
        <dbReference type="Pfam" id="PF01464"/>
    </source>
</evidence>
<comment type="similarity">
    <text evidence="1">Belongs to the transglycosylase Slt family.</text>
</comment>
<name>V5DW50_9GAMM</name>
<accession>V5DW50</accession>
<protein>
    <submittedName>
        <fullName evidence="4">Membrane-bound lytic murein transglycosylase D</fullName>
        <ecNumber evidence="4">4.2.2.n1</ecNumber>
    </submittedName>
</protein>
<keyword evidence="5" id="KW-1185">Reference proteome</keyword>
<feature type="region of interest" description="Disordered" evidence="2">
    <location>
        <begin position="23"/>
        <end position="51"/>
    </location>
</feature>
<evidence type="ECO:0000313" key="4">
    <source>
        <dbReference type="EMBL" id="ESS71576.1"/>
    </source>
</evidence>
<dbReference type="Gene3D" id="3.10.350.10">
    <property type="entry name" value="LysM domain"/>
    <property type="match status" value="1"/>
</dbReference>
<keyword evidence="4" id="KW-0456">Lyase</keyword>
<dbReference type="GO" id="GO:0016020">
    <property type="term" value="C:membrane"/>
    <property type="evidence" value="ECO:0007669"/>
    <property type="project" value="InterPro"/>
</dbReference>
<organism evidence="4 5">
    <name type="scientific">Methyloglobulus morosus KoM1</name>
    <dbReference type="NCBI Taxonomy" id="1116472"/>
    <lineage>
        <taxon>Bacteria</taxon>
        <taxon>Pseudomonadati</taxon>
        <taxon>Pseudomonadota</taxon>
        <taxon>Gammaproteobacteria</taxon>
        <taxon>Methylococcales</taxon>
        <taxon>Methylococcaceae</taxon>
        <taxon>Methyloglobulus</taxon>
    </lineage>
</organism>
<dbReference type="EMBL" id="AYLO01000091">
    <property type="protein sequence ID" value="ESS71576.1"/>
    <property type="molecule type" value="Genomic_DNA"/>
</dbReference>
<dbReference type="PANTHER" id="PTHR37423:SF2">
    <property type="entry name" value="MEMBRANE-BOUND LYTIC MUREIN TRANSGLYCOSYLASE C"/>
    <property type="match status" value="1"/>
</dbReference>
<dbReference type="PROSITE" id="PS00922">
    <property type="entry name" value="TRANSGLYCOSYLASE"/>
    <property type="match status" value="1"/>
</dbReference>
<dbReference type="AlphaFoldDB" id="V5DW50"/>
<dbReference type="InterPro" id="IPR036779">
    <property type="entry name" value="LysM_dom_sf"/>
</dbReference>
<proteinExistence type="inferred from homology"/>
<dbReference type="GO" id="GO:0008933">
    <property type="term" value="F:peptidoglycan lytic transglycosylase activity"/>
    <property type="evidence" value="ECO:0007669"/>
    <property type="project" value="InterPro"/>
</dbReference>
<dbReference type="SUPFAM" id="SSF53955">
    <property type="entry name" value="Lysozyme-like"/>
    <property type="match status" value="1"/>
</dbReference>
<comment type="caution">
    <text evidence="4">The sequence shown here is derived from an EMBL/GenBank/DDBJ whole genome shotgun (WGS) entry which is preliminary data.</text>
</comment>
<dbReference type="InterPro" id="IPR000189">
    <property type="entry name" value="Transglyc_AS"/>
</dbReference>
<evidence type="ECO:0000313" key="5">
    <source>
        <dbReference type="Proteomes" id="UP000017842"/>
    </source>
</evidence>
<dbReference type="GO" id="GO:0000270">
    <property type="term" value="P:peptidoglycan metabolic process"/>
    <property type="evidence" value="ECO:0007669"/>
    <property type="project" value="InterPro"/>
</dbReference>
<dbReference type="STRING" id="1116472.MGMO_95c00050"/>
<feature type="domain" description="Transglycosylase SLT" evidence="3">
    <location>
        <begin position="325"/>
        <end position="428"/>
    </location>
</feature>
<evidence type="ECO:0000256" key="1">
    <source>
        <dbReference type="ARBA" id="ARBA00007734"/>
    </source>
</evidence>
<dbReference type="PATRIC" id="fig|1116472.3.peg.2660"/>
<evidence type="ECO:0000256" key="2">
    <source>
        <dbReference type="SAM" id="MobiDB-lite"/>
    </source>
</evidence>
<dbReference type="PANTHER" id="PTHR37423">
    <property type="entry name" value="SOLUBLE LYTIC MUREIN TRANSGLYCOSYLASE-RELATED"/>
    <property type="match status" value="1"/>
</dbReference>
<sequence length="689" mass="76188">MRLLQTALIVLISSSLIFHPNDSGAASGKHGLSARKARSHSGGKKQASRPSSIDVWDRIRLGIRIPRPSPTSAEPFQAAGPKNRNLPPLALDHLKINDIIRTADEALAGLTAQKVNKIPQTATTQLLEKLRVRQVIISQKSHSKNNTVLSSEEKYTPLGRLKFAQKVPGSSFNERLSKKLHFVPKDGSGLVKGESLFKSPSIQRIRTRLGLHPELFKDIPLEATETVENKSKANKKLNTDAITHAQQQDAIKNCADLKKEEIASLAQQGILPEGYSQMLEQCRTKQDANYDRVSQEIAGYSQRKGILYQAAERARPFLYHIVDALAKNNMPLDLALLPIVESAYQPTAVSPKNAAGIWQFIPSTGEEYGLEQNDDYDARLDITASTQAAIRFLSGLNGHFKGDWLLSLAAYNCGQGTVDAAISRNQAEGLDTDFWSLDLPAETMEYVPRLLALSSIFADPDSYGLKLRPIKNEPYFIKVNIDREADIKQLAKKDLRTVSRLADFDHDQLSLLNTAYLKSALPERKPFTLLLPIRSANLLHQSLAFMAQSYKGGNNPSTSLFSALTLPVDPSGTKAKAPLLSLSLNKDQLWFLPSGKSRKPEVKPNPTREEKLAAKSADEGKWSVHYLDKGESLKVVAESHGITEEFLRIANKIKYRQNLPLGQKLMVPLKQLAYASSDKGRTSVLFKGI</sequence>
<dbReference type="CDD" id="cd16894">
    <property type="entry name" value="MltD-like"/>
    <property type="match status" value="1"/>
</dbReference>